<feature type="compositionally biased region" description="Polar residues" evidence="1">
    <location>
        <begin position="151"/>
        <end position="164"/>
    </location>
</feature>
<accession>A0AAW6RIB6</accession>
<keyword evidence="3" id="KW-1185">Reference proteome</keyword>
<comment type="caution">
    <text evidence="2">The sequence shown here is derived from an EMBL/GenBank/DDBJ whole genome shotgun (WGS) entry which is preliminary data.</text>
</comment>
<proteinExistence type="predicted"/>
<name>A0AAW6RIB6_9BURK</name>
<sequence>MSARLSASRFPACDLAHEHGVLLRQWAGAQQRISDMAAAHARRCAALETELMRQRARWVIATTRLLWGLGWPGLTPLPGPARKAASPRGGMPPLRSVQDVLCQTGCASHGHAWLDEASGDCRLNGQPCARQKSADRNGQDAEQSMSREQETPAQISSSIHSNMS</sequence>
<protein>
    <submittedName>
        <fullName evidence="2">Uncharacterized protein</fullName>
    </submittedName>
</protein>
<organism evidence="2 3">
    <name type="scientific">Ottowia cancrivicina</name>
    <dbReference type="NCBI Taxonomy" id="3040346"/>
    <lineage>
        <taxon>Bacteria</taxon>
        <taxon>Pseudomonadati</taxon>
        <taxon>Pseudomonadota</taxon>
        <taxon>Betaproteobacteria</taxon>
        <taxon>Burkholderiales</taxon>
        <taxon>Comamonadaceae</taxon>
        <taxon>Ottowia</taxon>
    </lineage>
</organism>
<dbReference type="RefSeq" id="WP_279523478.1">
    <property type="nucleotide sequence ID" value="NZ_JARVII010000001.1"/>
</dbReference>
<evidence type="ECO:0000256" key="1">
    <source>
        <dbReference type="SAM" id="MobiDB-lite"/>
    </source>
</evidence>
<reference evidence="2 3" key="1">
    <citation type="submission" date="2023-04" db="EMBL/GenBank/DDBJ databases">
        <title>Ottowia paracancer sp. nov., isolated from human stomach.</title>
        <authorList>
            <person name="Song Y."/>
        </authorList>
    </citation>
    <scope>NUCLEOTIDE SEQUENCE [LARGE SCALE GENOMIC DNA]</scope>
    <source>
        <strain evidence="2 3">10c7w1</strain>
    </source>
</reference>
<dbReference type="EMBL" id="JARVII010000001">
    <property type="protein sequence ID" value="MDG9698356.1"/>
    <property type="molecule type" value="Genomic_DNA"/>
</dbReference>
<evidence type="ECO:0000313" key="2">
    <source>
        <dbReference type="EMBL" id="MDG9698356.1"/>
    </source>
</evidence>
<gene>
    <name evidence="2" type="ORF">QB898_01240</name>
</gene>
<evidence type="ECO:0000313" key="3">
    <source>
        <dbReference type="Proteomes" id="UP001237156"/>
    </source>
</evidence>
<dbReference type="AlphaFoldDB" id="A0AAW6RIB6"/>
<feature type="compositionally biased region" description="Basic and acidic residues" evidence="1">
    <location>
        <begin position="132"/>
        <end position="150"/>
    </location>
</feature>
<feature type="region of interest" description="Disordered" evidence="1">
    <location>
        <begin position="124"/>
        <end position="164"/>
    </location>
</feature>
<dbReference type="Proteomes" id="UP001237156">
    <property type="component" value="Unassembled WGS sequence"/>
</dbReference>